<reference evidence="5 6" key="1">
    <citation type="submission" date="2007-10" db="EMBL/GenBank/DDBJ databases">
        <title>Complete sequence of Desulfococcus oleovorans Hxd3.</title>
        <authorList>
            <consortium name="US DOE Joint Genome Institute"/>
            <person name="Copeland A."/>
            <person name="Lucas S."/>
            <person name="Lapidus A."/>
            <person name="Barry K."/>
            <person name="Glavina del Rio T."/>
            <person name="Dalin E."/>
            <person name="Tice H."/>
            <person name="Pitluck S."/>
            <person name="Kiss H."/>
            <person name="Brettin T."/>
            <person name="Bruce D."/>
            <person name="Detter J.C."/>
            <person name="Han C."/>
            <person name="Schmutz J."/>
            <person name="Larimer F."/>
            <person name="Land M."/>
            <person name="Hauser L."/>
            <person name="Kyrpides N."/>
            <person name="Kim E."/>
            <person name="Wawrik B."/>
            <person name="Richardson P."/>
        </authorList>
    </citation>
    <scope>NUCLEOTIDE SEQUENCE [LARGE SCALE GENOMIC DNA]</scope>
    <source>
        <strain evidence="6">DSM 6200 / JCM 39069 / Hxd3</strain>
    </source>
</reference>
<dbReference type="AlphaFoldDB" id="A8ZWU8"/>
<dbReference type="EMBL" id="CP000859">
    <property type="protein sequence ID" value="ABW68429.1"/>
    <property type="molecule type" value="Genomic_DNA"/>
</dbReference>
<evidence type="ECO:0000313" key="5">
    <source>
        <dbReference type="EMBL" id="ABW68429.1"/>
    </source>
</evidence>
<dbReference type="InterPro" id="IPR011990">
    <property type="entry name" value="TPR-like_helical_dom_sf"/>
</dbReference>
<dbReference type="PROSITE" id="PS50293">
    <property type="entry name" value="TPR_REGION"/>
    <property type="match status" value="1"/>
</dbReference>
<dbReference type="HOGENOM" id="CLU_011615_5_0_7"/>
<organism evidence="5 6">
    <name type="scientific">Desulfosudis oleivorans (strain DSM 6200 / JCM 39069 / Hxd3)</name>
    <name type="common">Desulfococcus oleovorans</name>
    <dbReference type="NCBI Taxonomy" id="96561"/>
    <lineage>
        <taxon>Bacteria</taxon>
        <taxon>Pseudomonadati</taxon>
        <taxon>Thermodesulfobacteriota</taxon>
        <taxon>Desulfobacteria</taxon>
        <taxon>Desulfobacterales</taxon>
        <taxon>Desulfosudaceae</taxon>
        <taxon>Desulfosudis</taxon>
    </lineage>
</organism>
<dbReference type="InterPro" id="IPR052346">
    <property type="entry name" value="O-mannosyl-transferase_TMTC"/>
</dbReference>
<keyword evidence="4" id="KW-1133">Transmembrane helix</keyword>
<gene>
    <name evidence="5" type="ordered locus">Dole_2626</name>
</gene>
<feature type="transmembrane region" description="Helical" evidence="4">
    <location>
        <begin position="12"/>
        <end position="33"/>
    </location>
</feature>
<protein>
    <submittedName>
        <fullName evidence="5">TPR repeat-containing protein</fullName>
    </submittedName>
</protein>
<dbReference type="Pfam" id="PF13432">
    <property type="entry name" value="TPR_16"/>
    <property type="match status" value="1"/>
</dbReference>
<dbReference type="PANTHER" id="PTHR44227">
    <property type="match status" value="1"/>
</dbReference>
<dbReference type="PROSITE" id="PS50005">
    <property type="entry name" value="TPR"/>
    <property type="match status" value="4"/>
</dbReference>
<feature type="transmembrane region" description="Helical" evidence="4">
    <location>
        <begin position="392"/>
        <end position="412"/>
    </location>
</feature>
<dbReference type="STRING" id="96561.Dole_2626"/>
<dbReference type="SUPFAM" id="SSF48452">
    <property type="entry name" value="TPR-like"/>
    <property type="match status" value="1"/>
</dbReference>
<name>A8ZWU8_DESOH</name>
<keyword evidence="4" id="KW-0472">Membrane</keyword>
<keyword evidence="4" id="KW-0812">Transmembrane</keyword>
<feature type="transmembrane region" description="Helical" evidence="4">
    <location>
        <begin position="334"/>
        <end position="353"/>
    </location>
</feature>
<feature type="repeat" description="TPR" evidence="3">
    <location>
        <begin position="469"/>
        <end position="502"/>
    </location>
</feature>
<feature type="transmembrane region" description="Helical" evidence="4">
    <location>
        <begin position="268"/>
        <end position="287"/>
    </location>
</feature>
<dbReference type="InterPro" id="IPR019734">
    <property type="entry name" value="TPR_rpt"/>
</dbReference>
<sequence>MLNTTRQQSSALLYTRVAVAALVICLLSGAIYFQSMHFGLVMADDIDLFEYMAHQPDRFWHNTRMAFTEMPGHVPYWIPVSMASYFADYELFRMDPGGYHLTSGVLHGITATVFFVLLFQMTGCFWKSVAAAAIWAVHPLHTESVAWIPGRAGVLSVFWTILAVMAYVSYTKTGRWWKSLLACLFFILGLLSKPAIILFPVFLLLLDYWPLQRIIPFDADRQIEEKSLVSLKWLIIEKLPIAAIGAGAVLFGRFFFQATSMAQSMQEGSFQPELLLNIPVVYVTYLWKTLVPSGLPAYVPPMAGYLVPLWQIMGAFTIITVVTLAVIRFRKKAPYLLVGWGWFLIGLAPFLPVCVGQHRFLLQRYAYLPVLGLVLGIVWGCAALMRRLGLSRCIRAVAAVAVVAMLTVISHAQTRHWADSLSFFRHAVEVRPACSQTRANYGEVLFLHGRNAEAIGQLEAALAVDPNNALAHYHLGRAMESAGNSEAAMRHFEKAVYLQPDHVPARNSLGNLLCDTGRIDEAIVHYQNALAADPSAFMVYNNLATALTLKGDYEAAGDMLKKALAIHPGYATARENLMRIERLKAGR</sequence>
<feature type="transmembrane region" description="Helical" evidence="4">
    <location>
        <begin position="239"/>
        <end position="256"/>
    </location>
</feature>
<feature type="transmembrane region" description="Helical" evidence="4">
    <location>
        <begin position="307"/>
        <end position="327"/>
    </location>
</feature>
<feature type="transmembrane region" description="Helical" evidence="4">
    <location>
        <begin position="148"/>
        <end position="168"/>
    </location>
</feature>
<feature type="transmembrane region" description="Helical" evidence="4">
    <location>
        <begin position="365"/>
        <end position="385"/>
    </location>
</feature>
<dbReference type="Pfam" id="PF13414">
    <property type="entry name" value="TPR_11"/>
    <property type="match status" value="1"/>
</dbReference>
<dbReference type="eggNOG" id="COG0457">
    <property type="taxonomic scope" value="Bacteria"/>
</dbReference>
<keyword evidence="1" id="KW-0677">Repeat</keyword>
<evidence type="ECO:0000256" key="4">
    <source>
        <dbReference type="SAM" id="Phobius"/>
    </source>
</evidence>
<dbReference type="OrthoDB" id="9778850at2"/>
<dbReference type="SMART" id="SM00028">
    <property type="entry name" value="TPR"/>
    <property type="match status" value="4"/>
</dbReference>
<feature type="repeat" description="TPR" evidence="3">
    <location>
        <begin position="503"/>
        <end position="536"/>
    </location>
</feature>
<dbReference type="KEGG" id="dol:Dole_2626"/>
<keyword evidence="6" id="KW-1185">Reference proteome</keyword>
<proteinExistence type="predicted"/>
<dbReference type="Gene3D" id="1.25.40.10">
    <property type="entry name" value="Tetratricopeptide repeat domain"/>
    <property type="match status" value="2"/>
</dbReference>
<feature type="repeat" description="TPR" evidence="3">
    <location>
        <begin position="537"/>
        <end position="570"/>
    </location>
</feature>
<evidence type="ECO:0000313" key="6">
    <source>
        <dbReference type="Proteomes" id="UP000008561"/>
    </source>
</evidence>
<feature type="transmembrane region" description="Helical" evidence="4">
    <location>
        <begin position="113"/>
        <end position="136"/>
    </location>
</feature>
<evidence type="ECO:0000256" key="3">
    <source>
        <dbReference type="PROSITE-ProRule" id="PRU00339"/>
    </source>
</evidence>
<evidence type="ECO:0000256" key="1">
    <source>
        <dbReference type="ARBA" id="ARBA00022737"/>
    </source>
</evidence>
<feature type="repeat" description="TPR" evidence="3">
    <location>
        <begin position="435"/>
        <end position="468"/>
    </location>
</feature>
<evidence type="ECO:0000256" key="2">
    <source>
        <dbReference type="ARBA" id="ARBA00022803"/>
    </source>
</evidence>
<feature type="transmembrane region" description="Helical" evidence="4">
    <location>
        <begin position="180"/>
        <end position="206"/>
    </location>
</feature>
<dbReference type="PANTHER" id="PTHR44227:SF3">
    <property type="entry name" value="PROTEIN O-MANNOSYL-TRANSFERASE TMTC4"/>
    <property type="match status" value="1"/>
</dbReference>
<accession>A8ZWU8</accession>
<keyword evidence="2 3" id="KW-0802">TPR repeat</keyword>
<dbReference type="Proteomes" id="UP000008561">
    <property type="component" value="Chromosome"/>
</dbReference>